<evidence type="ECO:0000313" key="2">
    <source>
        <dbReference type="EMBL" id="KAJ5241654.1"/>
    </source>
</evidence>
<feature type="domain" description="Methyltransferase" evidence="1">
    <location>
        <begin position="39"/>
        <end position="106"/>
    </location>
</feature>
<dbReference type="Pfam" id="PF13847">
    <property type="entry name" value="Methyltransf_31"/>
    <property type="match status" value="1"/>
</dbReference>
<dbReference type="Proteomes" id="UP001147733">
    <property type="component" value="Unassembled WGS sequence"/>
</dbReference>
<dbReference type="OrthoDB" id="10017101at2759"/>
<name>A0A9W9PBU0_PENCI</name>
<dbReference type="AlphaFoldDB" id="A0A9W9PBU0"/>
<dbReference type="SUPFAM" id="SSF53335">
    <property type="entry name" value="S-adenosyl-L-methionine-dependent methyltransferases"/>
    <property type="match status" value="1"/>
</dbReference>
<dbReference type="CDD" id="cd02440">
    <property type="entry name" value="AdoMet_MTases"/>
    <property type="match status" value="1"/>
</dbReference>
<dbReference type="RefSeq" id="XP_056504659.1">
    <property type="nucleotide sequence ID" value="XM_056642165.1"/>
</dbReference>
<evidence type="ECO:0000259" key="1">
    <source>
        <dbReference type="Pfam" id="PF13847"/>
    </source>
</evidence>
<dbReference type="Gene3D" id="3.40.50.150">
    <property type="entry name" value="Vaccinia Virus protein VP39"/>
    <property type="match status" value="1"/>
</dbReference>
<accession>A0A9W9PBU0</accession>
<dbReference type="GeneID" id="81381332"/>
<reference evidence="2" key="1">
    <citation type="submission" date="2022-11" db="EMBL/GenBank/DDBJ databases">
        <authorList>
            <person name="Petersen C."/>
        </authorList>
    </citation>
    <scope>NUCLEOTIDE SEQUENCE</scope>
    <source>
        <strain evidence="2">IBT 23319</strain>
    </source>
</reference>
<organism evidence="2 3">
    <name type="scientific">Penicillium citrinum</name>
    <dbReference type="NCBI Taxonomy" id="5077"/>
    <lineage>
        <taxon>Eukaryota</taxon>
        <taxon>Fungi</taxon>
        <taxon>Dikarya</taxon>
        <taxon>Ascomycota</taxon>
        <taxon>Pezizomycotina</taxon>
        <taxon>Eurotiomycetes</taxon>
        <taxon>Eurotiomycetidae</taxon>
        <taxon>Eurotiales</taxon>
        <taxon>Aspergillaceae</taxon>
        <taxon>Penicillium</taxon>
    </lineage>
</organism>
<gene>
    <name evidence="2" type="ORF">N7469_003245</name>
</gene>
<keyword evidence="3" id="KW-1185">Reference proteome</keyword>
<sequence length="158" mass="17177">MASKTESVTYTHGHDASVIRNHSARTAKNSVAFLLPHSTPGMKFLDIGSGPGSITVDLAEYVPQGQVIGLELMGSTLDQRESQPFQWGIKNIEFVEGDANGLAFEDGDPIGMLKETNWVTKSGGIVAAREADYGVFVWYPELPGLTVWQGLYEKTCEV</sequence>
<dbReference type="InterPro" id="IPR025714">
    <property type="entry name" value="Methyltranfer_dom"/>
</dbReference>
<comment type="caution">
    <text evidence="2">The sequence shown here is derived from an EMBL/GenBank/DDBJ whole genome shotgun (WGS) entry which is preliminary data.</text>
</comment>
<dbReference type="EMBL" id="JAPQKT010000002">
    <property type="protein sequence ID" value="KAJ5241654.1"/>
    <property type="molecule type" value="Genomic_DNA"/>
</dbReference>
<protein>
    <recommendedName>
        <fullName evidence="1">Methyltransferase domain-containing protein</fullName>
    </recommendedName>
</protein>
<dbReference type="InterPro" id="IPR029063">
    <property type="entry name" value="SAM-dependent_MTases_sf"/>
</dbReference>
<evidence type="ECO:0000313" key="3">
    <source>
        <dbReference type="Proteomes" id="UP001147733"/>
    </source>
</evidence>
<proteinExistence type="predicted"/>
<reference evidence="2" key="2">
    <citation type="journal article" date="2023" name="IMA Fungus">
        <title>Comparative genomic study of the Penicillium genus elucidates a diverse pangenome and 15 lateral gene transfer events.</title>
        <authorList>
            <person name="Petersen C."/>
            <person name="Sorensen T."/>
            <person name="Nielsen M.R."/>
            <person name="Sondergaard T.E."/>
            <person name="Sorensen J.L."/>
            <person name="Fitzpatrick D.A."/>
            <person name="Frisvad J.C."/>
            <person name="Nielsen K.L."/>
        </authorList>
    </citation>
    <scope>NUCLEOTIDE SEQUENCE</scope>
    <source>
        <strain evidence="2">IBT 23319</strain>
    </source>
</reference>